<sequence length="125" mass="13589">MMKINKFSQGNSLCTRATNTSTHVKSKRLALTKEPSIHFIIFLAPATGSPPTCFASNAGSTLPNLVTLIYPCPPHTKHDEKPTAPSTTNTHKSVRGHLLLIRAELAAFTFLQTIKLSLLKSLPPL</sequence>
<comment type="caution">
    <text evidence="1">The sequence shown here is derived from an EMBL/GenBank/DDBJ whole genome shotgun (WGS) entry which is preliminary data.</text>
</comment>
<organism evidence="1">
    <name type="scientific">Fusarium oxysporum f. sp. cepae</name>
    <dbReference type="NCBI Taxonomy" id="396571"/>
    <lineage>
        <taxon>Eukaryota</taxon>
        <taxon>Fungi</taxon>
        <taxon>Dikarya</taxon>
        <taxon>Ascomycota</taxon>
        <taxon>Pezizomycotina</taxon>
        <taxon>Sordariomycetes</taxon>
        <taxon>Hypocreomycetidae</taxon>
        <taxon>Hypocreales</taxon>
        <taxon>Nectriaceae</taxon>
        <taxon>Fusarium</taxon>
        <taxon>Fusarium oxysporum species complex</taxon>
    </lineage>
</organism>
<proteinExistence type="predicted"/>
<gene>
    <name evidence="1" type="ORF">BFJ65_g4783</name>
</gene>
<reference evidence="1" key="1">
    <citation type="journal article" date="2018" name="Sci. Rep.">
        <title>Characterisation of pathogen-specific regions and novel effector candidates in Fusarium oxysporum f. sp. cepae.</title>
        <authorList>
            <person name="Armitage A.D."/>
            <person name="Taylor A."/>
            <person name="Sobczyk M.K."/>
            <person name="Baxter L."/>
            <person name="Greenfield B.P."/>
            <person name="Bates H.J."/>
            <person name="Wilson F."/>
            <person name="Jackson A.C."/>
            <person name="Ott S."/>
            <person name="Harrison R.J."/>
            <person name="Clarkson J.P."/>
        </authorList>
    </citation>
    <scope>NUCLEOTIDE SEQUENCE [LARGE SCALE GENOMIC DNA]</scope>
    <source>
        <strain evidence="1">FoC_Fus2</strain>
    </source>
</reference>
<name>A0A3L6NTY9_FUSOX</name>
<dbReference type="EMBL" id="MRCU01000003">
    <property type="protein sequence ID" value="RKK22173.1"/>
    <property type="molecule type" value="Genomic_DNA"/>
</dbReference>
<protein>
    <submittedName>
        <fullName evidence="1">Uncharacterized protein</fullName>
    </submittedName>
</protein>
<dbReference type="AlphaFoldDB" id="A0A3L6NTY9"/>
<dbReference type="Proteomes" id="UP000270866">
    <property type="component" value="Chromosome 5"/>
</dbReference>
<evidence type="ECO:0000313" key="1">
    <source>
        <dbReference type="EMBL" id="RKK22173.1"/>
    </source>
</evidence>
<accession>A0A3L6NTY9</accession>